<protein>
    <submittedName>
        <fullName evidence="5">Lysophospholipase L1</fullName>
    </submittedName>
</protein>
<dbReference type="Gene3D" id="3.40.50.1110">
    <property type="entry name" value="SGNH hydrolase"/>
    <property type="match status" value="2"/>
</dbReference>
<feature type="chain" id="PRO_5034330707" evidence="1">
    <location>
        <begin position="19"/>
        <end position="577"/>
    </location>
</feature>
<evidence type="ECO:0000259" key="4">
    <source>
        <dbReference type="Pfam" id="PF14607"/>
    </source>
</evidence>
<dbReference type="PANTHER" id="PTHR30383">
    <property type="entry name" value="THIOESTERASE 1/PROTEASE 1/LYSOPHOSPHOLIPASE L1"/>
    <property type="match status" value="1"/>
</dbReference>
<evidence type="ECO:0000313" key="5">
    <source>
        <dbReference type="EMBL" id="SEG28209.1"/>
    </source>
</evidence>
<dbReference type="InterPro" id="IPR051532">
    <property type="entry name" value="Ester_Hydrolysis_Enzymes"/>
</dbReference>
<dbReference type="InterPro" id="IPR013830">
    <property type="entry name" value="SGNH_hydro"/>
</dbReference>
<name>A0A8G2F433_9BACT</name>
<dbReference type="RefSeq" id="WP_103984452.1">
    <property type="nucleotide sequence ID" value="NZ_FNVS01000027.1"/>
</dbReference>
<dbReference type="GO" id="GO:0004622">
    <property type="term" value="F:phosphatidylcholine lysophospholipase activity"/>
    <property type="evidence" value="ECO:0007669"/>
    <property type="project" value="TreeGrafter"/>
</dbReference>
<dbReference type="InterPro" id="IPR032740">
    <property type="entry name" value="GxDLY"/>
</dbReference>
<dbReference type="AlphaFoldDB" id="A0A8G2F433"/>
<dbReference type="Gene3D" id="2.60.120.260">
    <property type="entry name" value="Galactose-binding domain-like"/>
    <property type="match status" value="1"/>
</dbReference>
<feature type="signal peptide" evidence="1">
    <location>
        <begin position="1"/>
        <end position="18"/>
    </location>
</feature>
<feature type="domain" description="SGNH hydrolase-type esterase" evidence="2">
    <location>
        <begin position="405"/>
        <end position="569"/>
    </location>
</feature>
<evidence type="ECO:0000259" key="2">
    <source>
        <dbReference type="Pfam" id="PF13472"/>
    </source>
</evidence>
<keyword evidence="6" id="KW-1185">Reference proteome</keyword>
<dbReference type="EMBL" id="FNVS01000027">
    <property type="protein sequence ID" value="SEG28209.1"/>
    <property type="molecule type" value="Genomic_DNA"/>
</dbReference>
<evidence type="ECO:0000259" key="3">
    <source>
        <dbReference type="Pfam" id="PF14606"/>
    </source>
</evidence>
<feature type="domain" description="SGNH hydrolase-type esterase N-terminal" evidence="4">
    <location>
        <begin position="21"/>
        <end position="168"/>
    </location>
</feature>
<evidence type="ECO:0000256" key="1">
    <source>
        <dbReference type="SAM" id="SignalP"/>
    </source>
</evidence>
<dbReference type="Pfam" id="PF14606">
    <property type="entry name" value="Lipase_GDSL_3"/>
    <property type="match status" value="1"/>
</dbReference>
<dbReference type="Pfam" id="PF14607">
    <property type="entry name" value="GxDLY"/>
    <property type="match status" value="1"/>
</dbReference>
<proteinExistence type="predicted"/>
<dbReference type="Pfam" id="PF13472">
    <property type="entry name" value="Lipase_GDSL_2"/>
    <property type="match status" value="1"/>
</dbReference>
<keyword evidence="1" id="KW-0732">Signal</keyword>
<accession>A0A8G2F433</accession>
<organism evidence="5 6">
    <name type="scientific">Parabacteroides chinchillae</name>
    <dbReference type="NCBI Taxonomy" id="871327"/>
    <lineage>
        <taxon>Bacteria</taxon>
        <taxon>Pseudomonadati</taxon>
        <taxon>Bacteroidota</taxon>
        <taxon>Bacteroidia</taxon>
        <taxon>Bacteroidales</taxon>
        <taxon>Tannerellaceae</taxon>
        <taxon>Parabacteroides</taxon>
    </lineage>
</organism>
<comment type="caution">
    <text evidence="5">The sequence shown here is derived from an EMBL/GenBank/DDBJ whole genome shotgun (WGS) entry which is preliminary data.</text>
</comment>
<evidence type="ECO:0000313" key="6">
    <source>
        <dbReference type="Proteomes" id="UP000236725"/>
    </source>
</evidence>
<dbReference type="SUPFAM" id="SSF52266">
    <property type="entry name" value="SGNH hydrolase"/>
    <property type="match status" value="2"/>
</dbReference>
<gene>
    <name evidence="5" type="ORF">SAMN05444001_12715</name>
</gene>
<dbReference type="PANTHER" id="PTHR30383:SF5">
    <property type="entry name" value="SGNH HYDROLASE-TYPE ESTERASE DOMAIN-CONTAINING PROTEIN"/>
    <property type="match status" value="1"/>
</dbReference>
<reference evidence="5 6" key="1">
    <citation type="submission" date="2016-10" db="EMBL/GenBank/DDBJ databases">
        <authorList>
            <person name="Varghese N."/>
            <person name="Submissions S."/>
        </authorList>
    </citation>
    <scope>NUCLEOTIDE SEQUENCE [LARGE SCALE GENOMIC DNA]</scope>
    <source>
        <strain evidence="5 6">DSM 29073</strain>
    </source>
</reference>
<feature type="domain" description="SGNH hydrolase-type esterase" evidence="3">
    <location>
        <begin position="179"/>
        <end position="356"/>
    </location>
</feature>
<dbReference type="InterPro" id="IPR036514">
    <property type="entry name" value="SGNH_hydro_sf"/>
</dbReference>
<dbReference type="Proteomes" id="UP000236725">
    <property type="component" value="Unassembled WGS sequence"/>
</dbReference>
<sequence>MRPLYLLLFCFTFSLANAQWRWYNPQKTDIPVIQNQGWTNEIGKTYVRLPNRAEQAVRPIVWELSRNSSGLSIHFYSNAPRIKVRYTVSGPLNMPHMPSTGVSGVDMYCKDENGKSHFCYGGYSFGDTIQYFYNITEKSPLHSHGYEYSLYLPLYNSVQWMEIGVPDSCELTFIPVFQEKPIVLYGTSVSQGACASRPAMAWSTIMQRSLEYPLINLGFSGNGRLEQGVLQFITEIDARLYILDCLPNIYGKTEPEIIRLVCDAVHQIRETRNTPILLIDHAGCSNADTDSSMFNAYTQKNISQHKAFDQLIKEGVKDIFYLSHDELDLPSDGWVDYVHPSDYGMEAQSRAIEKKVREILKLPVGKLSTTTPVTQRREPHNYEWQARHQDILALSQKETPKAVILGNSITHFWGGEPIGPRRNGTDSWNKVMRKEGFHNMGFGFDRIENVLWRIYHDELSGFEAQKIVLMIGTNNVDINSDNDIIEGLRFLLSAIRERQPKAAIKVVGILPRKDREARIKQLNEQINKMVDKESCIYIDAGVALLGKDGKIDESLFSDGVHPNEEGYRLIAPAIASF</sequence>